<dbReference type="EMBL" id="ASRX01000048">
    <property type="protein sequence ID" value="EYF03293.1"/>
    <property type="molecule type" value="Genomic_DNA"/>
</dbReference>
<proteinExistence type="predicted"/>
<name>A0A017T224_9BACT</name>
<protein>
    <submittedName>
        <fullName evidence="1">Uncharacterized protein</fullName>
    </submittedName>
</protein>
<reference evidence="1 2" key="1">
    <citation type="submission" date="2013-05" db="EMBL/GenBank/DDBJ databases">
        <title>Genome assembly of Chondromyces apiculatus DSM 436.</title>
        <authorList>
            <person name="Sharma G."/>
            <person name="Khatri I."/>
            <person name="Kaur C."/>
            <person name="Mayilraj S."/>
            <person name="Subramanian S."/>
        </authorList>
    </citation>
    <scope>NUCLEOTIDE SEQUENCE [LARGE SCALE GENOMIC DNA]</scope>
    <source>
        <strain evidence="1 2">DSM 436</strain>
    </source>
</reference>
<dbReference type="Proteomes" id="UP000019678">
    <property type="component" value="Unassembled WGS sequence"/>
</dbReference>
<evidence type="ECO:0000313" key="1">
    <source>
        <dbReference type="EMBL" id="EYF03293.1"/>
    </source>
</evidence>
<comment type="caution">
    <text evidence="1">The sequence shown here is derived from an EMBL/GenBank/DDBJ whole genome shotgun (WGS) entry which is preliminary data.</text>
</comment>
<organism evidence="1 2">
    <name type="scientific">Chondromyces apiculatus DSM 436</name>
    <dbReference type="NCBI Taxonomy" id="1192034"/>
    <lineage>
        <taxon>Bacteria</taxon>
        <taxon>Pseudomonadati</taxon>
        <taxon>Myxococcota</taxon>
        <taxon>Polyangia</taxon>
        <taxon>Polyangiales</taxon>
        <taxon>Polyangiaceae</taxon>
        <taxon>Chondromyces</taxon>
    </lineage>
</organism>
<keyword evidence="2" id="KW-1185">Reference proteome</keyword>
<dbReference type="AlphaFoldDB" id="A0A017T224"/>
<evidence type="ECO:0000313" key="2">
    <source>
        <dbReference type="Proteomes" id="UP000019678"/>
    </source>
</evidence>
<accession>A0A017T224</accession>
<sequence>MRGRGVRVVFLGFLIYLSKLGSIALQHYAFAGFPISVDNASRILGRLLPCLFRVVRLRPALVFFACRHDDTSNTATYRAEA</sequence>
<gene>
    <name evidence="1" type="ORF">CAP_5624</name>
</gene>